<dbReference type="RefSeq" id="WP_196203045.1">
    <property type="nucleotide sequence ID" value="NZ_JADPUN010000198.1"/>
</dbReference>
<dbReference type="Proteomes" id="UP000638560">
    <property type="component" value="Unassembled WGS sequence"/>
</dbReference>
<dbReference type="SUPFAM" id="SSF46955">
    <property type="entry name" value="Putative DNA-binding domain"/>
    <property type="match status" value="1"/>
</dbReference>
<dbReference type="Gene3D" id="3.20.80.10">
    <property type="entry name" value="Regulatory factor, effector binding domain"/>
    <property type="match status" value="1"/>
</dbReference>
<keyword evidence="1" id="KW-0238">DNA-binding</keyword>
<dbReference type="PANTHER" id="PTHR30204:SF97">
    <property type="entry name" value="MERR FAMILY REGULATORY PROTEIN"/>
    <property type="match status" value="1"/>
</dbReference>
<dbReference type="PROSITE" id="PS50937">
    <property type="entry name" value="HTH_MERR_2"/>
    <property type="match status" value="1"/>
</dbReference>
<dbReference type="EMBL" id="JADPUN010000198">
    <property type="protein sequence ID" value="MBF9131509.1"/>
    <property type="molecule type" value="Genomic_DNA"/>
</dbReference>
<evidence type="ECO:0000313" key="3">
    <source>
        <dbReference type="EMBL" id="MBF9131509.1"/>
    </source>
</evidence>
<comment type="caution">
    <text evidence="3">The sequence shown here is derived from an EMBL/GenBank/DDBJ whole genome shotgun (WGS) entry which is preliminary data.</text>
</comment>
<keyword evidence="4" id="KW-1185">Reference proteome</keyword>
<dbReference type="InterPro" id="IPR010499">
    <property type="entry name" value="AraC_E-bd"/>
</dbReference>
<feature type="domain" description="HTH merR-type" evidence="2">
    <location>
        <begin position="5"/>
        <end position="75"/>
    </location>
</feature>
<gene>
    <name evidence="3" type="ORF">I0C86_21460</name>
</gene>
<evidence type="ECO:0000313" key="4">
    <source>
        <dbReference type="Proteomes" id="UP000638560"/>
    </source>
</evidence>
<dbReference type="Pfam" id="PF06445">
    <property type="entry name" value="GyrI-like"/>
    <property type="match status" value="1"/>
</dbReference>
<dbReference type="InterPro" id="IPR011256">
    <property type="entry name" value="Reg_factor_effector_dom_sf"/>
</dbReference>
<dbReference type="SMART" id="SM00871">
    <property type="entry name" value="AraC_E_bind"/>
    <property type="match status" value="1"/>
</dbReference>
<organism evidence="3 4">
    <name type="scientific">Plantactinospora alkalitolerans</name>
    <dbReference type="NCBI Taxonomy" id="2789879"/>
    <lineage>
        <taxon>Bacteria</taxon>
        <taxon>Bacillati</taxon>
        <taxon>Actinomycetota</taxon>
        <taxon>Actinomycetes</taxon>
        <taxon>Micromonosporales</taxon>
        <taxon>Micromonosporaceae</taxon>
        <taxon>Plantactinospora</taxon>
    </lineage>
</organism>
<sequence length="276" mass="29920">MTRDLLPIGTFARLCRLTIKQLRHYDESGLLRPASVDPVTGYRYYARDQVREAMAIALLRRLDVPLAAIGQVLAGDDSVRAEVLRAEQSRLEDRIAAQRRSWQLLDRLLTGGLLADGLLQQEVGLSREPARRLLVRRTTCAPEEIGAAITRCVGELMAAVTGIGWTPPLRGLFPVDLGAQVRVAAGVESAEPTSVDGSVPGTDVEHLPAGPAAVAVHVGPYEHLALTYQAVFAWIHERGLRPCGNAIEAYLTDPGTTDPAQLVTRIVVPVDDEELS</sequence>
<protein>
    <submittedName>
        <fullName evidence="3">MerR family transcriptional regulator</fullName>
    </submittedName>
</protein>
<dbReference type="CDD" id="cd01107">
    <property type="entry name" value="HTH_BmrR"/>
    <property type="match status" value="1"/>
</dbReference>
<dbReference type="Gene3D" id="1.10.1660.10">
    <property type="match status" value="1"/>
</dbReference>
<dbReference type="InterPro" id="IPR009061">
    <property type="entry name" value="DNA-bd_dom_put_sf"/>
</dbReference>
<accession>A0ABS0GZ72</accession>
<dbReference type="Pfam" id="PF13411">
    <property type="entry name" value="MerR_1"/>
    <property type="match status" value="1"/>
</dbReference>
<dbReference type="SMART" id="SM00422">
    <property type="entry name" value="HTH_MERR"/>
    <property type="match status" value="1"/>
</dbReference>
<dbReference type="InterPro" id="IPR000551">
    <property type="entry name" value="MerR-type_HTH_dom"/>
</dbReference>
<dbReference type="InterPro" id="IPR029442">
    <property type="entry name" value="GyrI-like"/>
</dbReference>
<dbReference type="PROSITE" id="PS00552">
    <property type="entry name" value="HTH_MERR_1"/>
    <property type="match status" value="1"/>
</dbReference>
<dbReference type="PANTHER" id="PTHR30204">
    <property type="entry name" value="REDOX-CYCLING DRUG-SENSING TRANSCRIPTIONAL ACTIVATOR SOXR"/>
    <property type="match status" value="1"/>
</dbReference>
<dbReference type="InterPro" id="IPR047057">
    <property type="entry name" value="MerR_fam"/>
</dbReference>
<evidence type="ECO:0000259" key="2">
    <source>
        <dbReference type="PROSITE" id="PS50937"/>
    </source>
</evidence>
<proteinExistence type="predicted"/>
<evidence type="ECO:0000256" key="1">
    <source>
        <dbReference type="ARBA" id="ARBA00023125"/>
    </source>
</evidence>
<reference evidence="3 4" key="1">
    <citation type="submission" date="2020-11" db="EMBL/GenBank/DDBJ databases">
        <title>A novel isolate from a Black sea contaminated sediment with potential to produce alkanes: Plantactinospora alkalitolerans sp. nov.</title>
        <authorList>
            <person name="Carro L."/>
            <person name="Veyisoglu A."/>
            <person name="Guven K."/>
            <person name="Schumann P."/>
            <person name="Klenk H.-P."/>
            <person name="Sahin N."/>
        </authorList>
    </citation>
    <scope>NUCLEOTIDE SEQUENCE [LARGE SCALE GENOMIC DNA]</scope>
    <source>
        <strain evidence="3 4">S1510</strain>
    </source>
</reference>
<dbReference type="SUPFAM" id="SSF55136">
    <property type="entry name" value="Probable bacterial effector-binding domain"/>
    <property type="match status" value="1"/>
</dbReference>
<name>A0ABS0GZ72_9ACTN</name>